<evidence type="ECO:0000313" key="2">
    <source>
        <dbReference type="EMBL" id="KAG5454759.1"/>
    </source>
</evidence>
<evidence type="ECO:0000313" key="3">
    <source>
        <dbReference type="Proteomes" id="UP000286415"/>
    </source>
</evidence>
<organism evidence="2 3">
    <name type="scientific">Clonorchis sinensis</name>
    <name type="common">Chinese liver fluke</name>
    <dbReference type="NCBI Taxonomy" id="79923"/>
    <lineage>
        <taxon>Eukaryota</taxon>
        <taxon>Metazoa</taxon>
        <taxon>Spiralia</taxon>
        <taxon>Lophotrochozoa</taxon>
        <taxon>Platyhelminthes</taxon>
        <taxon>Trematoda</taxon>
        <taxon>Digenea</taxon>
        <taxon>Opisthorchiida</taxon>
        <taxon>Opisthorchiata</taxon>
        <taxon>Opisthorchiidae</taxon>
        <taxon>Clonorchis</taxon>
    </lineage>
</organism>
<sequence length="113" mass="12711">MLAVQTWSDALRPRKTRETGEENQPGKLNGKCRTGRIFSRGDCSRQRLLNGSLEFGSHIAKEGTLSMNLMLAERCGFAMPIKSDFASGQYSRVPSSLSSPYRLVWQAQCRRNQ</sequence>
<proteinExistence type="predicted"/>
<evidence type="ECO:0000256" key="1">
    <source>
        <dbReference type="SAM" id="MobiDB-lite"/>
    </source>
</evidence>
<dbReference type="Proteomes" id="UP000286415">
    <property type="component" value="Unassembled WGS sequence"/>
</dbReference>
<reference evidence="2 3" key="2">
    <citation type="journal article" date="2021" name="Genomics">
        <title>High-quality reference genome for Clonorchis sinensis.</title>
        <authorList>
            <person name="Young N.D."/>
            <person name="Stroehlein A.J."/>
            <person name="Kinkar L."/>
            <person name="Wang T."/>
            <person name="Sohn W.M."/>
            <person name="Chang B.C.H."/>
            <person name="Kaur P."/>
            <person name="Weisz D."/>
            <person name="Dudchenko O."/>
            <person name="Aiden E.L."/>
            <person name="Korhonen P.K."/>
            <person name="Gasser R.B."/>
        </authorList>
    </citation>
    <scope>NUCLEOTIDE SEQUENCE [LARGE SCALE GENOMIC DNA]</scope>
    <source>
        <strain evidence="2">Cs-k2</strain>
    </source>
</reference>
<accession>A0A8T1N0F4</accession>
<name>A0A8T1N0F4_CLOSI</name>
<protein>
    <submittedName>
        <fullName evidence="2">Uncharacterized protein</fullName>
    </submittedName>
</protein>
<comment type="caution">
    <text evidence="2">The sequence shown here is derived from an EMBL/GenBank/DDBJ whole genome shotgun (WGS) entry which is preliminary data.</text>
</comment>
<keyword evidence="3" id="KW-1185">Reference proteome</keyword>
<dbReference type="EMBL" id="NIRI02000005">
    <property type="protein sequence ID" value="KAG5454759.1"/>
    <property type="molecule type" value="Genomic_DNA"/>
</dbReference>
<reference evidence="2 3" key="1">
    <citation type="journal article" date="2018" name="Biotechnol. Adv.">
        <title>Improved genomic resources and new bioinformatic workflow for the carcinogenic parasite Clonorchis sinensis: Biotechnological implications.</title>
        <authorList>
            <person name="Wang D."/>
            <person name="Korhonen P.K."/>
            <person name="Gasser R.B."/>
            <person name="Young N.D."/>
        </authorList>
    </citation>
    <scope>NUCLEOTIDE SEQUENCE [LARGE SCALE GENOMIC DNA]</scope>
    <source>
        <strain evidence="2">Cs-k2</strain>
    </source>
</reference>
<dbReference type="AlphaFoldDB" id="A0A8T1N0F4"/>
<gene>
    <name evidence="2" type="ORF">CSKR_203701</name>
</gene>
<feature type="region of interest" description="Disordered" evidence="1">
    <location>
        <begin position="1"/>
        <end position="31"/>
    </location>
</feature>